<keyword evidence="1" id="KW-0812">Transmembrane</keyword>
<dbReference type="OrthoDB" id="386024at2"/>
<keyword evidence="1" id="KW-1133">Transmembrane helix</keyword>
<evidence type="ECO:0000313" key="4">
    <source>
        <dbReference type="Proteomes" id="UP000189722"/>
    </source>
</evidence>
<reference evidence="2 5" key="2">
    <citation type="journal article" date="2023" name="Int. J. Syst. Evol. Microbiol.">
        <title>The observation of taxonomic boundaries for the 16SrII and 16SrXXV phytoplasmas using genome-based delimitation.</title>
        <authorList>
            <person name="Rodrigues Jardim B."/>
            <person name="Tran-Nguyen L.T.T."/>
            <person name="Gambley C."/>
            <person name="Al-Sadi A.M."/>
            <person name="Al-Subhi A.M."/>
            <person name="Foissac X."/>
            <person name="Salar P."/>
            <person name="Cai H."/>
            <person name="Yang J.Y."/>
            <person name="Davis R."/>
            <person name="Jones L."/>
            <person name="Rodoni B."/>
            <person name="Constable F.E."/>
        </authorList>
    </citation>
    <scope>NUCLEOTIDE SEQUENCE [LARGE SCALE GENOMIC DNA]</scope>
    <source>
        <strain evidence="2">BAWM-OMN-P75</strain>
    </source>
</reference>
<evidence type="ECO:0000313" key="5">
    <source>
        <dbReference type="Proteomes" id="UP001383392"/>
    </source>
</evidence>
<comment type="caution">
    <text evidence="3">The sequence shown here is derived from an EMBL/GenBank/DDBJ whole genome shotgun (WGS) entry which is preliminary data.</text>
</comment>
<accession>A0A1S9M228</accession>
<protein>
    <submittedName>
        <fullName evidence="3">Uncharacterized protein</fullName>
    </submittedName>
</protein>
<dbReference type="RefSeq" id="WP_078122985.1">
    <property type="nucleotide sequence ID" value="NZ_JAOSJG010000026.1"/>
</dbReference>
<dbReference type="Proteomes" id="UP000189722">
    <property type="component" value="Unassembled WGS sequence"/>
</dbReference>
<evidence type="ECO:0000313" key="2">
    <source>
        <dbReference type="EMBL" id="MEK0309294.1"/>
    </source>
</evidence>
<dbReference type="Proteomes" id="UP001383392">
    <property type="component" value="Unassembled WGS sequence"/>
</dbReference>
<feature type="transmembrane region" description="Helical" evidence="1">
    <location>
        <begin position="10"/>
        <end position="28"/>
    </location>
</feature>
<name>A0A1S9M228_9MOLU</name>
<dbReference type="EMBL" id="MWKN01000022">
    <property type="protein sequence ID" value="OOP59310.1"/>
    <property type="molecule type" value="Genomic_DNA"/>
</dbReference>
<organism evidence="3 4">
    <name type="scientific">Candidatus Phytoplasma citri</name>
    <dbReference type="NCBI Taxonomy" id="180978"/>
    <lineage>
        <taxon>Bacteria</taxon>
        <taxon>Bacillati</taxon>
        <taxon>Mycoplasmatota</taxon>
        <taxon>Mollicutes</taxon>
        <taxon>Acholeplasmatales</taxon>
        <taxon>Acholeplasmataceae</taxon>
        <taxon>Candidatus Phytoplasma</taxon>
        <taxon>16SrII (Peanut WB group)</taxon>
    </lineage>
</organism>
<proteinExistence type="predicted"/>
<keyword evidence="5" id="KW-1185">Reference proteome</keyword>
<evidence type="ECO:0000313" key="3">
    <source>
        <dbReference type="EMBL" id="OOP59310.1"/>
    </source>
</evidence>
<gene>
    <name evidence="3" type="ORF">B2G44_00915</name>
    <name evidence="2" type="ORF">OC712_02260</name>
</gene>
<reference evidence="3 4" key="1">
    <citation type="submission" date="2017-02" db="EMBL/GenBank/DDBJ databases">
        <title>A draft genome of 'Candidatus Phytoplasma aurantifolia' the agent of the witches-broom disease of lime.</title>
        <authorList>
            <person name="Foissac X."/>
            <person name="Carle P."/>
        </authorList>
    </citation>
    <scope>NUCLEOTIDE SEQUENCE [LARGE SCALE GENOMIC DNA]</scope>
    <source>
        <strain evidence="3 4">WBDL</strain>
    </source>
</reference>
<evidence type="ECO:0000256" key="1">
    <source>
        <dbReference type="SAM" id="Phobius"/>
    </source>
</evidence>
<dbReference type="AlphaFoldDB" id="A0A1S9M228"/>
<sequence length="226" mass="27167">MFNIRFNLKIILYTFLFILHLIIIWFIYCCFTNRNQKTLHYYDYTYTKINNNQYLENRQIVAKIAYLGLEQFFLGLKDNTFKDTYQIFLKSEKPPLDMEIIMEKILNQKLDTAYPFLIQSTIDFLSKKINKRISLIIEIKNSDQTTFSLDFNSLCEIIDSSILKLKMKNFNNIHFYIKEYNDTPGDGYCFFHALKYLLDETIPNWLDLINEDLKKTPIKVNIKNYK</sequence>
<dbReference type="EMBL" id="JAOSJG010000026">
    <property type="protein sequence ID" value="MEK0309294.1"/>
    <property type="molecule type" value="Genomic_DNA"/>
</dbReference>
<keyword evidence="1" id="KW-0472">Membrane</keyword>
<dbReference type="STRING" id="180978.B2G44_00915"/>